<keyword evidence="2" id="KW-1185">Reference proteome</keyword>
<evidence type="ECO:0000313" key="2">
    <source>
        <dbReference type="Proteomes" id="UP001419268"/>
    </source>
</evidence>
<name>A0AAP0HN21_9MAGN</name>
<dbReference type="EMBL" id="JBBNAG010000011">
    <property type="protein sequence ID" value="KAK9094828.1"/>
    <property type="molecule type" value="Genomic_DNA"/>
</dbReference>
<dbReference type="AlphaFoldDB" id="A0AAP0HN21"/>
<gene>
    <name evidence="1" type="ORF">Scep_026297</name>
</gene>
<proteinExistence type="predicted"/>
<evidence type="ECO:0000313" key="1">
    <source>
        <dbReference type="EMBL" id="KAK9094828.1"/>
    </source>
</evidence>
<comment type="caution">
    <text evidence="1">The sequence shown here is derived from an EMBL/GenBank/DDBJ whole genome shotgun (WGS) entry which is preliminary data.</text>
</comment>
<protein>
    <submittedName>
        <fullName evidence="1">Uncharacterized protein</fullName>
    </submittedName>
</protein>
<accession>A0AAP0HN21</accession>
<sequence length="86" mass="9696">MSKTQNGAHTLVPAGNRWSFKAMRRGMISSSNHQAFDPNVEKLPLGTALLDHCQWSGFDHHVVLNLKFLIVVRQIMRSSTSHVIDQ</sequence>
<organism evidence="1 2">
    <name type="scientific">Stephania cephalantha</name>
    <dbReference type="NCBI Taxonomy" id="152367"/>
    <lineage>
        <taxon>Eukaryota</taxon>
        <taxon>Viridiplantae</taxon>
        <taxon>Streptophyta</taxon>
        <taxon>Embryophyta</taxon>
        <taxon>Tracheophyta</taxon>
        <taxon>Spermatophyta</taxon>
        <taxon>Magnoliopsida</taxon>
        <taxon>Ranunculales</taxon>
        <taxon>Menispermaceae</taxon>
        <taxon>Menispermoideae</taxon>
        <taxon>Cissampelideae</taxon>
        <taxon>Stephania</taxon>
    </lineage>
</organism>
<dbReference type="Proteomes" id="UP001419268">
    <property type="component" value="Unassembled WGS sequence"/>
</dbReference>
<reference evidence="1 2" key="1">
    <citation type="submission" date="2024-01" db="EMBL/GenBank/DDBJ databases">
        <title>Genome assemblies of Stephania.</title>
        <authorList>
            <person name="Yang L."/>
        </authorList>
    </citation>
    <scope>NUCLEOTIDE SEQUENCE [LARGE SCALE GENOMIC DNA]</scope>
    <source>
        <strain evidence="1">JXDWG</strain>
        <tissue evidence="1">Leaf</tissue>
    </source>
</reference>